<organism evidence="1 2">
    <name type="scientific">Phytophthora nicotianae P10297</name>
    <dbReference type="NCBI Taxonomy" id="1317064"/>
    <lineage>
        <taxon>Eukaryota</taxon>
        <taxon>Sar</taxon>
        <taxon>Stramenopiles</taxon>
        <taxon>Oomycota</taxon>
        <taxon>Peronosporomycetes</taxon>
        <taxon>Peronosporales</taxon>
        <taxon>Peronosporaceae</taxon>
        <taxon>Phytophthora</taxon>
    </lineage>
</organism>
<reference evidence="1 2" key="1">
    <citation type="submission" date="2013-11" db="EMBL/GenBank/DDBJ databases">
        <title>The Genome Sequence of Phytophthora parasitica P10297.</title>
        <authorList>
            <consortium name="The Broad Institute Genomics Platform"/>
            <person name="Russ C."/>
            <person name="Tyler B."/>
            <person name="Panabieres F."/>
            <person name="Shan W."/>
            <person name="Tripathy S."/>
            <person name="Grunwald N."/>
            <person name="Machado M."/>
            <person name="Johnson C.S."/>
            <person name="Walker B."/>
            <person name="Young S.K."/>
            <person name="Zeng Q."/>
            <person name="Gargeya S."/>
            <person name="Fitzgerald M."/>
            <person name="Haas B."/>
            <person name="Abouelleil A."/>
            <person name="Allen A.W."/>
            <person name="Alvarado L."/>
            <person name="Arachchi H.M."/>
            <person name="Berlin A.M."/>
            <person name="Chapman S.B."/>
            <person name="Gainer-Dewar J."/>
            <person name="Goldberg J."/>
            <person name="Griggs A."/>
            <person name="Gujja S."/>
            <person name="Hansen M."/>
            <person name="Howarth C."/>
            <person name="Imamovic A."/>
            <person name="Ireland A."/>
            <person name="Larimer J."/>
            <person name="McCowan C."/>
            <person name="Murphy C."/>
            <person name="Pearson M."/>
            <person name="Poon T.W."/>
            <person name="Priest M."/>
            <person name="Roberts A."/>
            <person name="Saif S."/>
            <person name="Shea T."/>
            <person name="Sisk P."/>
            <person name="Sykes S."/>
            <person name="Wortman J."/>
            <person name="Nusbaum C."/>
            <person name="Birren B."/>
        </authorList>
    </citation>
    <scope>NUCLEOTIDE SEQUENCE [LARGE SCALE GENOMIC DNA]</scope>
    <source>
        <strain evidence="1 2">P10297</strain>
    </source>
</reference>
<dbReference type="Proteomes" id="UP000018948">
    <property type="component" value="Unassembled WGS sequence"/>
</dbReference>
<proteinExistence type="predicted"/>
<dbReference type="EMBL" id="ANIY01003249">
    <property type="protein sequence ID" value="ETP36810.1"/>
    <property type="molecule type" value="Genomic_DNA"/>
</dbReference>
<name>W2YP48_PHYNI</name>
<evidence type="ECO:0000313" key="2">
    <source>
        <dbReference type="Proteomes" id="UP000018948"/>
    </source>
</evidence>
<accession>W2YP48</accession>
<comment type="caution">
    <text evidence="1">The sequence shown here is derived from an EMBL/GenBank/DDBJ whole genome shotgun (WGS) entry which is preliminary data.</text>
</comment>
<sequence>MRRQLYSQYVLLCDKIWLFWDFIGLKLFIVIVQELLF</sequence>
<protein>
    <submittedName>
        <fullName evidence="1">Uncharacterized protein</fullName>
    </submittedName>
</protein>
<dbReference type="AlphaFoldDB" id="W2YP48"/>
<evidence type="ECO:0000313" key="1">
    <source>
        <dbReference type="EMBL" id="ETP36810.1"/>
    </source>
</evidence>
<gene>
    <name evidence="1" type="ORF">F442_15325</name>
</gene>